<protein>
    <submittedName>
        <fullName evidence="1">Uncharacterized protein</fullName>
    </submittedName>
</protein>
<organism evidence="1 2">
    <name type="scientific">Sphaerisporangium melleum</name>
    <dbReference type="NCBI Taxonomy" id="321316"/>
    <lineage>
        <taxon>Bacteria</taxon>
        <taxon>Bacillati</taxon>
        <taxon>Actinomycetota</taxon>
        <taxon>Actinomycetes</taxon>
        <taxon>Streptosporangiales</taxon>
        <taxon>Streptosporangiaceae</taxon>
        <taxon>Sphaerisporangium</taxon>
    </lineage>
</organism>
<gene>
    <name evidence="1" type="ORF">GCM10007964_60120</name>
</gene>
<name>A0A917RJQ4_9ACTN</name>
<reference evidence="1" key="1">
    <citation type="journal article" date="2014" name="Int. J. Syst. Evol. Microbiol.">
        <title>Complete genome sequence of Corynebacterium casei LMG S-19264T (=DSM 44701T), isolated from a smear-ripened cheese.</title>
        <authorList>
            <consortium name="US DOE Joint Genome Institute (JGI-PGF)"/>
            <person name="Walter F."/>
            <person name="Albersmeier A."/>
            <person name="Kalinowski J."/>
            <person name="Ruckert C."/>
        </authorList>
    </citation>
    <scope>NUCLEOTIDE SEQUENCE</scope>
    <source>
        <strain evidence="1">JCM 13064</strain>
    </source>
</reference>
<dbReference type="RefSeq" id="WP_189166436.1">
    <property type="nucleotide sequence ID" value="NZ_BMNT01000040.1"/>
</dbReference>
<dbReference type="Gene3D" id="3.40.50.720">
    <property type="entry name" value="NAD(P)-binding Rossmann-like Domain"/>
    <property type="match status" value="1"/>
</dbReference>
<dbReference type="Proteomes" id="UP000645217">
    <property type="component" value="Unassembled WGS sequence"/>
</dbReference>
<dbReference type="EMBL" id="BMNT01000040">
    <property type="protein sequence ID" value="GGL09910.1"/>
    <property type="molecule type" value="Genomic_DNA"/>
</dbReference>
<sequence>MRAGFVLTNGPRTGRYHAGTELRLSFTAKVSRADIAEFMLTELHDNAYLHRAVVITS</sequence>
<evidence type="ECO:0000313" key="2">
    <source>
        <dbReference type="Proteomes" id="UP000645217"/>
    </source>
</evidence>
<evidence type="ECO:0000313" key="1">
    <source>
        <dbReference type="EMBL" id="GGL09910.1"/>
    </source>
</evidence>
<accession>A0A917RJQ4</accession>
<dbReference type="AlphaFoldDB" id="A0A917RJQ4"/>
<comment type="caution">
    <text evidence="1">The sequence shown here is derived from an EMBL/GenBank/DDBJ whole genome shotgun (WGS) entry which is preliminary data.</text>
</comment>
<reference evidence="1" key="2">
    <citation type="submission" date="2020-09" db="EMBL/GenBank/DDBJ databases">
        <authorList>
            <person name="Sun Q."/>
            <person name="Ohkuma M."/>
        </authorList>
    </citation>
    <scope>NUCLEOTIDE SEQUENCE</scope>
    <source>
        <strain evidence="1">JCM 13064</strain>
    </source>
</reference>
<proteinExistence type="predicted"/>
<keyword evidence="2" id="KW-1185">Reference proteome</keyword>